<keyword evidence="1" id="KW-0802">TPR repeat</keyword>
<keyword evidence="4" id="KW-1185">Reference proteome</keyword>
<protein>
    <recommendedName>
        <fullName evidence="5">Tetratricopeptide repeat protein</fullName>
    </recommendedName>
</protein>
<evidence type="ECO:0000313" key="3">
    <source>
        <dbReference type="EMBL" id="GAA0719120.1"/>
    </source>
</evidence>
<dbReference type="Gene3D" id="1.25.40.10">
    <property type="entry name" value="Tetratricopeptide repeat domain"/>
    <property type="match status" value="2"/>
</dbReference>
<dbReference type="PROSITE" id="PS50293">
    <property type="entry name" value="TPR_REGION"/>
    <property type="match status" value="1"/>
</dbReference>
<organism evidence="3 4">
    <name type="scientific">Dokdonella soli</name>
    <dbReference type="NCBI Taxonomy" id="529810"/>
    <lineage>
        <taxon>Bacteria</taxon>
        <taxon>Pseudomonadati</taxon>
        <taxon>Pseudomonadota</taxon>
        <taxon>Gammaproteobacteria</taxon>
        <taxon>Lysobacterales</taxon>
        <taxon>Rhodanobacteraceae</taxon>
        <taxon>Dokdonella</taxon>
    </lineage>
</organism>
<feature type="chain" id="PRO_5045666508" description="Tetratricopeptide repeat protein" evidence="2">
    <location>
        <begin position="25"/>
        <end position="555"/>
    </location>
</feature>
<dbReference type="Proteomes" id="UP001501523">
    <property type="component" value="Unassembled WGS sequence"/>
</dbReference>
<dbReference type="InterPro" id="IPR011990">
    <property type="entry name" value="TPR-like_helical_dom_sf"/>
</dbReference>
<dbReference type="Pfam" id="PF14559">
    <property type="entry name" value="TPR_19"/>
    <property type="match status" value="1"/>
</dbReference>
<evidence type="ECO:0008006" key="5">
    <source>
        <dbReference type="Google" id="ProtNLM"/>
    </source>
</evidence>
<dbReference type="PANTHER" id="PTHR12558:SF13">
    <property type="entry name" value="CELL DIVISION CYCLE PROTEIN 27 HOMOLOG"/>
    <property type="match status" value="1"/>
</dbReference>
<evidence type="ECO:0000256" key="1">
    <source>
        <dbReference type="PROSITE-ProRule" id="PRU00339"/>
    </source>
</evidence>
<dbReference type="InterPro" id="IPR019734">
    <property type="entry name" value="TPR_rpt"/>
</dbReference>
<name>A0ABP3TZD1_9GAMM</name>
<comment type="caution">
    <text evidence="3">The sequence shown here is derived from an EMBL/GenBank/DDBJ whole genome shotgun (WGS) entry which is preliminary data.</text>
</comment>
<reference evidence="4" key="1">
    <citation type="journal article" date="2019" name="Int. J. Syst. Evol. Microbiol.">
        <title>The Global Catalogue of Microorganisms (GCM) 10K type strain sequencing project: providing services to taxonomists for standard genome sequencing and annotation.</title>
        <authorList>
            <consortium name="The Broad Institute Genomics Platform"/>
            <consortium name="The Broad Institute Genome Sequencing Center for Infectious Disease"/>
            <person name="Wu L."/>
            <person name="Ma J."/>
        </authorList>
    </citation>
    <scope>NUCLEOTIDE SEQUENCE [LARGE SCALE GENOMIC DNA]</scope>
    <source>
        <strain evidence="4">JCM 15421</strain>
    </source>
</reference>
<dbReference type="PANTHER" id="PTHR12558">
    <property type="entry name" value="CELL DIVISION CYCLE 16,23,27"/>
    <property type="match status" value="1"/>
</dbReference>
<feature type="repeat" description="TPR" evidence="1">
    <location>
        <begin position="67"/>
        <end position="100"/>
    </location>
</feature>
<dbReference type="Pfam" id="PF13181">
    <property type="entry name" value="TPR_8"/>
    <property type="match status" value="1"/>
</dbReference>
<keyword evidence="2" id="KW-0732">Signal</keyword>
<dbReference type="SMART" id="SM00028">
    <property type="entry name" value="TPR"/>
    <property type="match status" value="6"/>
</dbReference>
<dbReference type="PROSITE" id="PS50005">
    <property type="entry name" value="TPR"/>
    <property type="match status" value="2"/>
</dbReference>
<accession>A0ABP3TZD1</accession>
<proteinExistence type="predicted"/>
<dbReference type="SUPFAM" id="SSF48452">
    <property type="entry name" value="TPR-like"/>
    <property type="match status" value="3"/>
</dbReference>
<feature type="signal peptide" evidence="2">
    <location>
        <begin position="1"/>
        <end position="24"/>
    </location>
</feature>
<gene>
    <name evidence="3" type="ORF">GCM10009105_27410</name>
</gene>
<dbReference type="Pfam" id="PF13432">
    <property type="entry name" value="TPR_16"/>
    <property type="match status" value="2"/>
</dbReference>
<feature type="repeat" description="TPR" evidence="1">
    <location>
        <begin position="169"/>
        <end position="202"/>
    </location>
</feature>
<sequence>MPIRSFSPLVFTAALALAAPHLHAEALIRPVPTPDTSKLAPARAEELNKTRNEFERVKQKLVGDPLAEAYALMGAAYARMGFYDAASVALEDAAQLSPKDGRWVYAQGILARMQKQNAVAQNYFDIAFQLDKDYLPIRIAVARSKFDNGDLEGARSLLAEYAAQHTDQPAAYALLGEIALKQKRYAEAVDQTQRALALDPNATRLYATLADAQAGAGNAKASAEARAKAADVAVSLSDPLGQGMLAQSGAEAPAAAAEDPLTNHVRDAASLLALRQYDAARRELDSALKLHPNDSTLLAFYARVEAASGNLGAAKSRATAAVAADSGNALARLSEGVALEMSADDSGAQRAYEEAIRADPKLAEPRVFLGSLLMRTGHKDEAIAQYRALVQFDIGNAEAWTLLAAADVIAGKCVAAIRDVSDVLAKDANNNFLLQLFVRLASTCPAASADQKRGALEVGGKLYRDNPAAPVSEAYALALAAAGKWDEAVKIQQAAMFILVRNGMKEALPGYREFLQQFQAHKLPDLPWPASAAVFHPSRLAPDLKPAPAAAAPKK</sequence>
<evidence type="ECO:0000313" key="4">
    <source>
        <dbReference type="Proteomes" id="UP001501523"/>
    </source>
</evidence>
<evidence type="ECO:0000256" key="2">
    <source>
        <dbReference type="SAM" id="SignalP"/>
    </source>
</evidence>
<dbReference type="EMBL" id="BAAAEU010000023">
    <property type="protein sequence ID" value="GAA0719120.1"/>
    <property type="molecule type" value="Genomic_DNA"/>
</dbReference>
<dbReference type="RefSeq" id="WP_343792087.1">
    <property type="nucleotide sequence ID" value="NZ_BAAAEU010000023.1"/>
</dbReference>